<evidence type="ECO:0000256" key="1">
    <source>
        <dbReference type="SAM" id="MobiDB-lite"/>
    </source>
</evidence>
<name>A0A7T5UG39_9BACT</name>
<feature type="region of interest" description="Disordered" evidence="1">
    <location>
        <begin position="43"/>
        <end position="70"/>
    </location>
</feature>
<evidence type="ECO:0000313" key="3">
    <source>
        <dbReference type="Proteomes" id="UP000595362"/>
    </source>
</evidence>
<dbReference type="AlphaFoldDB" id="A0A7T5UG39"/>
<dbReference type="EMBL" id="CP066681">
    <property type="protein sequence ID" value="QQG35476.1"/>
    <property type="molecule type" value="Genomic_DNA"/>
</dbReference>
<gene>
    <name evidence="2" type="ORF">HYS17_07990</name>
</gene>
<evidence type="ECO:0000313" key="2">
    <source>
        <dbReference type="EMBL" id="QQG35476.1"/>
    </source>
</evidence>
<proteinExistence type="predicted"/>
<protein>
    <submittedName>
        <fullName evidence="2">Uncharacterized protein</fullName>
    </submittedName>
</protein>
<organism evidence="2 3">
    <name type="scientific">Micavibrio aeruginosavorus</name>
    <dbReference type="NCBI Taxonomy" id="349221"/>
    <lineage>
        <taxon>Bacteria</taxon>
        <taxon>Pseudomonadati</taxon>
        <taxon>Bdellovibrionota</taxon>
        <taxon>Bdellovibrionia</taxon>
        <taxon>Bdellovibrionales</taxon>
        <taxon>Pseudobdellovibrionaceae</taxon>
        <taxon>Micavibrio</taxon>
    </lineage>
</organism>
<accession>A0A7T5UG39</accession>
<dbReference type="Proteomes" id="UP000595362">
    <property type="component" value="Chromosome"/>
</dbReference>
<sequence length="70" mass="7472">MDFEVRPIVSLSLKELWELREDQGEKTAPAILKAIADKEAALAASTGEAPTVHQQPAPTGTAHLPPKPVC</sequence>
<reference evidence="2 3" key="1">
    <citation type="submission" date="2020-07" db="EMBL/GenBank/DDBJ databases">
        <title>Huge and variable diversity of episymbiotic CPR bacteria and DPANN archaea in groundwater ecosystems.</title>
        <authorList>
            <person name="He C.Y."/>
            <person name="Keren R."/>
            <person name="Whittaker M."/>
            <person name="Farag I.F."/>
            <person name="Doudna J."/>
            <person name="Cate J.H.D."/>
            <person name="Banfield J.F."/>
        </authorList>
    </citation>
    <scope>NUCLEOTIDE SEQUENCE [LARGE SCALE GENOMIC DNA]</scope>
    <source>
        <strain evidence="2">NC_groundwater_70_Ag_B-0.1um_54_66</strain>
    </source>
</reference>